<dbReference type="GO" id="GO:0004497">
    <property type="term" value="F:monooxygenase activity"/>
    <property type="evidence" value="ECO:0007669"/>
    <property type="project" value="UniProtKB-KW"/>
</dbReference>
<dbReference type="Pfam" id="PF03992">
    <property type="entry name" value="ABM"/>
    <property type="match status" value="1"/>
</dbReference>
<accession>A0ABU5N431</accession>
<organism evidence="2 3">
    <name type="scientific">Microbacterium aquimaris</name>
    <dbReference type="NCBI Taxonomy" id="459816"/>
    <lineage>
        <taxon>Bacteria</taxon>
        <taxon>Bacillati</taxon>
        <taxon>Actinomycetota</taxon>
        <taxon>Actinomycetes</taxon>
        <taxon>Micrococcales</taxon>
        <taxon>Microbacteriaceae</taxon>
        <taxon>Microbacterium</taxon>
    </lineage>
</organism>
<name>A0ABU5N431_9MICO</name>
<dbReference type="SUPFAM" id="SSF54909">
    <property type="entry name" value="Dimeric alpha+beta barrel"/>
    <property type="match status" value="1"/>
</dbReference>
<feature type="domain" description="ABM" evidence="1">
    <location>
        <begin position="3"/>
        <end position="90"/>
    </location>
</feature>
<dbReference type="Gene3D" id="3.30.70.100">
    <property type="match status" value="1"/>
</dbReference>
<gene>
    <name evidence="2" type="ORF">R2Q92_03285</name>
</gene>
<evidence type="ECO:0000313" key="3">
    <source>
        <dbReference type="Proteomes" id="UP001291912"/>
    </source>
</evidence>
<keyword evidence="2" id="KW-0560">Oxidoreductase</keyword>
<dbReference type="RefSeq" id="WP_194423522.1">
    <property type="nucleotide sequence ID" value="NZ_BAAAPT010000001.1"/>
</dbReference>
<dbReference type="Proteomes" id="UP001291912">
    <property type="component" value="Unassembled WGS sequence"/>
</dbReference>
<evidence type="ECO:0000313" key="2">
    <source>
        <dbReference type="EMBL" id="MDZ8160844.1"/>
    </source>
</evidence>
<evidence type="ECO:0000259" key="1">
    <source>
        <dbReference type="PROSITE" id="PS51725"/>
    </source>
</evidence>
<dbReference type="EMBL" id="JAWJYN010000001">
    <property type="protein sequence ID" value="MDZ8160844.1"/>
    <property type="molecule type" value="Genomic_DNA"/>
</dbReference>
<reference evidence="2 3" key="1">
    <citation type="submission" date="2023-10" db="EMBL/GenBank/DDBJ databases">
        <title>Microbacterium xanthum sp. nov., isolated from seaweed.</title>
        <authorList>
            <person name="Lee S.D."/>
        </authorList>
    </citation>
    <scope>NUCLEOTIDE SEQUENCE [LARGE SCALE GENOMIC DNA]</scope>
    <source>
        <strain evidence="2 3">KCTC 19124</strain>
    </source>
</reference>
<protein>
    <submittedName>
        <fullName evidence="2">Antibiotic biosynthesis monooxygenase family protein</fullName>
    </submittedName>
</protein>
<comment type="caution">
    <text evidence="2">The sequence shown here is derived from an EMBL/GenBank/DDBJ whole genome shotgun (WGS) entry which is preliminary data.</text>
</comment>
<dbReference type="InterPro" id="IPR011008">
    <property type="entry name" value="Dimeric_a/b-barrel"/>
</dbReference>
<proteinExistence type="predicted"/>
<sequence length="111" mass="11787">MAVTVVAVLTAKPGMGPAVIESFREVSPRVHDEPGCELYAAHLEQDGDTVVMVERWTTRADLDAHAAGAPLARLNELNADLLERPYDVWFLDPVPLGDPAKGAMPAGSAPA</sequence>
<keyword evidence="3" id="KW-1185">Reference proteome</keyword>
<dbReference type="PROSITE" id="PS51725">
    <property type="entry name" value="ABM"/>
    <property type="match status" value="1"/>
</dbReference>
<dbReference type="InterPro" id="IPR007138">
    <property type="entry name" value="ABM_dom"/>
</dbReference>
<keyword evidence="2" id="KW-0503">Monooxygenase</keyword>